<proteinExistence type="predicted"/>
<dbReference type="PANTHER" id="PTHR34066:SF1">
    <property type="entry name" value="DUF1764 FAMILY PROTEIN"/>
    <property type="match status" value="1"/>
</dbReference>
<dbReference type="InterPro" id="IPR013885">
    <property type="entry name" value="DUF1764_euk"/>
</dbReference>
<keyword evidence="3" id="KW-1185">Reference proteome</keyword>
<dbReference type="AlphaFoldDB" id="A0A067MB64"/>
<name>A0A067MB64_BOTB1</name>
<reference evidence="3" key="1">
    <citation type="journal article" date="2014" name="Proc. Natl. Acad. Sci. U.S.A.">
        <title>Extensive sampling of basidiomycete genomes demonstrates inadequacy of the white-rot/brown-rot paradigm for wood decay fungi.</title>
        <authorList>
            <person name="Riley R."/>
            <person name="Salamov A.A."/>
            <person name="Brown D.W."/>
            <person name="Nagy L.G."/>
            <person name="Floudas D."/>
            <person name="Held B.W."/>
            <person name="Levasseur A."/>
            <person name="Lombard V."/>
            <person name="Morin E."/>
            <person name="Otillar R."/>
            <person name="Lindquist E.A."/>
            <person name="Sun H."/>
            <person name="LaButti K.M."/>
            <person name="Schmutz J."/>
            <person name="Jabbour D."/>
            <person name="Luo H."/>
            <person name="Baker S.E."/>
            <person name="Pisabarro A.G."/>
            <person name="Walton J.D."/>
            <person name="Blanchette R.A."/>
            <person name="Henrissat B."/>
            <person name="Martin F."/>
            <person name="Cullen D."/>
            <person name="Hibbett D.S."/>
            <person name="Grigoriev I.V."/>
        </authorList>
    </citation>
    <scope>NUCLEOTIDE SEQUENCE [LARGE SCALE GENOMIC DNA]</scope>
    <source>
        <strain evidence="3">FD-172 SS1</strain>
    </source>
</reference>
<protein>
    <submittedName>
        <fullName evidence="2">Uncharacterized protein</fullName>
    </submittedName>
</protein>
<evidence type="ECO:0000256" key="1">
    <source>
        <dbReference type="SAM" id="MobiDB-lite"/>
    </source>
</evidence>
<organism evidence="2 3">
    <name type="scientific">Botryobasidium botryosum (strain FD-172 SS1)</name>
    <dbReference type="NCBI Taxonomy" id="930990"/>
    <lineage>
        <taxon>Eukaryota</taxon>
        <taxon>Fungi</taxon>
        <taxon>Dikarya</taxon>
        <taxon>Basidiomycota</taxon>
        <taxon>Agaricomycotina</taxon>
        <taxon>Agaricomycetes</taxon>
        <taxon>Cantharellales</taxon>
        <taxon>Botryobasidiaceae</taxon>
        <taxon>Botryobasidium</taxon>
    </lineage>
</organism>
<sequence>MPPKPKSSEIDDIFASKGKLKDSPKSPPTAKKDTKKKKRSKEKAATSAVELDTVGVESTSTSNSKSKVVPETILDPSVPAKKPDAIAAPASRKRKQTEQESAQEQRFADSRGTGPRRMTEEGYAIYKEDELGISAEGGGAHFSVSSPASQNPDIGFFPSRYSIMSFRLRLL</sequence>
<dbReference type="OrthoDB" id="20835at2759"/>
<evidence type="ECO:0000313" key="2">
    <source>
        <dbReference type="EMBL" id="KDQ11920.1"/>
    </source>
</evidence>
<gene>
    <name evidence="2" type="ORF">BOTBODRAFT_176913</name>
</gene>
<dbReference type="Pfam" id="PF08576">
    <property type="entry name" value="DUF1764"/>
    <property type="match status" value="1"/>
</dbReference>
<dbReference type="InParanoid" id="A0A067MB64"/>
<evidence type="ECO:0000313" key="3">
    <source>
        <dbReference type="Proteomes" id="UP000027195"/>
    </source>
</evidence>
<feature type="compositionally biased region" description="Low complexity" evidence="1">
    <location>
        <begin position="58"/>
        <end position="69"/>
    </location>
</feature>
<dbReference type="EMBL" id="KL198054">
    <property type="protein sequence ID" value="KDQ11920.1"/>
    <property type="molecule type" value="Genomic_DNA"/>
</dbReference>
<dbReference type="HOGENOM" id="CLU_103523_1_1_1"/>
<accession>A0A067MB64</accession>
<dbReference type="PANTHER" id="PTHR34066">
    <property type="entry name" value="GROWTH FACTOR 2"/>
    <property type="match status" value="1"/>
</dbReference>
<feature type="region of interest" description="Disordered" evidence="1">
    <location>
        <begin position="1"/>
        <end position="118"/>
    </location>
</feature>
<dbReference type="Proteomes" id="UP000027195">
    <property type="component" value="Unassembled WGS sequence"/>
</dbReference>